<sequence length="66" mass="7710">MKLGLFIYAGQNGATYTFESETEATLYTSQESVFLPFQDDELLLDNEIFIPMDSRILWPARFMVYM</sequence>
<name>Q99HX0_9ADEN</name>
<dbReference type="EMBL" id="AF221544">
    <property type="protein sequence ID" value="AAK00140.1"/>
    <property type="molecule type" value="Genomic_DNA"/>
</dbReference>
<reference evidence="1" key="1">
    <citation type="journal article" date="2000" name="Virus Genes">
        <title>Characterization of early region 4 of porcine adenovirus serotype 5.</title>
        <authorList>
            <person name="Tuboly T."/>
            <person name="Nagy M."/>
            <person name="Nagy E."/>
        </authorList>
    </citation>
    <scope>NUCLEOTIDE SEQUENCE</scope>
</reference>
<accession>Q99HX0</accession>
<proteinExistence type="predicted"/>
<protein>
    <submittedName>
        <fullName evidence="1">ORF7</fullName>
    </submittedName>
</protein>
<organism evidence="1">
    <name type="scientific">Porcine adenovirus 5</name>
    <dbReference type="NCBI Taxonomy" id="45370"/>
    <lineage>
        <taxon>Viruses</taxon>
        <taxon>Varidnaviria</taxon>
        <taxon>Bamfordvirae</taxon>
        <taxon>Preplasmiviricota</taxon>
        <taxon>Polisuviricotina</taxon>
        <taxon>Pharingeaviricetes</taxon>
        <taxon>Rowavirales</taxon>
        <taxon>Adenoviridae</taxon>
        <taxon>Mastadenovirus</taxon>
        <taxon>Mastadenovirus porcusquintum</taxon>
    </lineage>
</organism>
<evidence type="ECO:0000313" key="1">
    <source>
        <dbReference type="EMBL" id="AAK00140.1"/>
    </source>
</evidence>